<keyword evidence="3" id="KW-1185">Reference proteome</keyword>
<dbReference type="InParanoid" id="A0A1C7N7K6"/>
<dbReference type="Proteomes" id="UP000093000">
    <property type="component" value="Unassembled WGS sequence"/>
</dbReference>
<name>A0A1C7N7K6_9FUNG</name>
<dbReference type="OrthoDB" id="2240924at2759"/>
<protein>
    <submittedName>
        <fullName evidence="2">Uncharacterized protein</fullName>
    </submittedName>
</protein>
<sequence>MVFCSSQDAQEMHQEKKPYIHPHDPFVEEEYEALIRAWKNQLVDHTPSSHNSDYIRFAWMRLMDHYLDQQWLDSKQMLQCAQAWSARDTLSLTEAVHTMNILSLKMMQRSLDARQEMLQALGDPGFMVSFGISSATGSNDRVSLAGSEEDDQEVHAPLFSKHESIPANRVEDEGIVTCRLGEPKHELQDEQSPKSKQNSDTMQARRLTLLVEQSKDMLPVRRRSRVLSFNSTPALSSNTKQKAYKLNRKYESFYHDAPSNWKETLISKQPDASSDSTSIFTSAHSEASSPIFQSEAQWKSWFLGDDAQPPPPVPISLTASPPSSTTAIIGTTVTTPPALPSITPSTSSVSELSRERSKPIIYAEEKVETDASVPAAYPLSSIRKLQQRPSLLTKSESSITAFRPISNNLAPRCQPLPIPLMMSDIVVPQASVSASVIQNGKTKITKSKSFPNKSALLSSKKFGSYSPPPPMPHQREQSHQQLSQFMTRVKKKVSLTKLFTGKKSSSSTSSSNSSDIR</sequence>
<comment type="caution">
    <text evidence="2">The sequence shown here is derived from an EMBL/GenBank/DDBJ whole genome shotgun (WGS) entry which is preliminary data.</text>
</comment>
<feature type="region of interest" description="Disordered" evidence="1">
    <location>
        <begin position="496"/>
        <end position="517"/>
    </location>
</feature>
<accession>A0A1C7N7K6</accession>
<evidence type="ECO:0000313" key="3">
    <source>
        <dbReference type="Proteomes" id="UP000093000"/>
    </source>
</evidence>
<dbReference type="EMBL" id="LUGH01000431">
    <property type="protein sequence ID" value="OBZ85120.1"/>
    <property type="molecule type" value="Genomic_DNA"/>
</dbReference>
<reference evidence="2 3" key="1">
    <citation type="submission" date="2016-03" db="EMBL/GenBank/DDBJ databases">
        <title>Choanephora cucurbitarum.</title>
        <authorList>
            <person name="Min B."/>
            <person name="Park H."/>
            <person name="Park J.-H."/>
            <person name="Shin H.-D."/>
            <person name="Choi I.-G."/>
        </authorList>
    </citation>
    <scope>NUCLEOTIDE SEQUENCE [LARGE SCALE GENOMIC DNA]</scope>
    <source>
        <strain evidence="2 3">KUS-F28377</strain>
    </source>
</reference>
<evidence type="ECO:0000256" key="1">
    <source>
        <dbReference type="SAM" id="MobiDB-lite"/>
    </source>
</evidence>
<gene>
    <name evidence="2" type="ORF">A0J61_06834</name>
</gene>
<feature type="compositionally biased region" description="Low complexity" evidence="1">
    <location>
        <begin position="504"/>
        <end position="517"/>
    </location>
</feature>
<feature type="region of interest" description="Disordered" evidence="1">
    <location>
        <begin position="458"/>
        <end position="483"/>
    </location>
</feature>
<evidence type="ECO:0000313" key="2">
    <source>
        <dbReference type="EMBL" id="OBZ85120.1"/>
    </source>
</evidence>
<dbReference type="AlphaFoldDB" id="A0A1C7N7K6"/>
<organism evidence="2 3">
    <name type="scientific">Choanephora cucurbitarum</name>
    <dbReference type="NCBI Taxonomy" id="101091"/>
    <lineage>
        <taxon>Eukaryota</taxon>
        <taxon>Fungi</taxon>
        <taxon>Fungi incertae sedis</taxon>
        <taxon>Mucoromycota</taxon>
        <taxon>Mucoromycotina</taxon>
        <taxon>Mucoromycetes</taxon>
        <taxon>Mucorales</taxon>
        <taxon>Mucorineae</taxon>
        <taxon>Choanephoraceae</taxon>
        <taxon>Choanephoroideae</taxon>
        <taxon>Choanephora</taxon>
    </lineage>
</organism>
<proteinExistence type="predicted"/>